<dbReference type="GO" id="GO:0004553">
    <property type="term" value="F:hydrolase activity, hydrolyzing O-glycosyl compounds"/>
    <property type="evidence" value="ECO:0007669"/>
    <property type="project" value="UniProtKB-ARBA"/>
</dbReference>
<protein>
    <submittedName>
        <fullName evidence="3">Uncharacterized protein</fullName>
    </submittedName>
</protein>
<dbReference type="InterPro" id="IPR011613">
    <property type="entry name" value="GH15-like"/>
</dbReference>
<name>A0A2P6NER2_9EUKA</name>
<sequence length="593" mass="66348">MSNPLKQEQSLELAVVSNCNFSALIDRKAQVVWSCFPRFDGDPVFCSLLKRSTSTSSDIGFFDVLVPGLQKTEQSYLKNTAILSTKLHTADSSLEIVDFCPRFESADRDYRPNMLVRIIRPLKGRPRAQIRLRPTFGYGWGTPEKTRGSNHIRYLLSNLTIRLTTNAPISYVVDEVLFEVDEPLYLVLMPDDSLKQPLSELAESYLVKTTNFWKNWTRALTIPFEWQEPVLRAAITLKAMHFEETGALVAALTTSVPTGPNGENKDHRYCWLRNSSQVVHALNNLGATATMESYLNFLSNIVADYTEKDAGDKRIQSVYGLSLETRLFERDMHRLPGYRGLGPVKLGTQDAEQSSPAGYGTIILALTQTFFDHRLKKMGDVFLFERLETLGEHSKNSYATSDKGEVNTSASVLAWAAADRLSKIAKKLEKNDRAQYWSTVASEIHGSILSKAWNAQLNSFTSHWGGQEVTAELLSIVDLGFVSPSDDKYKGTLDRIEKDLVKKGFVLQKKDSSISKNSDTFRYIRALAAAGRTKEARELFEKALQNVNHAGLISETVHTESGELWGNFPHNTATVGLIECASALSSSWADLYQ</sequence>
<dbReference type="Pfam" id="PF00723">
    <property type="entry name" value="Glyco_hydro_15"/>
    <property type="match status" value="1"/>
</dbReference>
<dbReference type="InterPro" id="IPR012341">
    <property type="entry name" value="6hp_glycosidase-like_sf"/>
</dbReference>
<dbReference type="OrthoDB" id="406733at2759"/>
<dbReference type="EMBL" id="MDYQ01000103">
    <property type="protein sequence ID" value="PRP82422.1"/>
    <property type="molecule type" value="Genomic_DNA"/>
</dbReference>
<evidence type="ECO:0000259" key="2">
    <source>
        <dbReference type="Pfam" id="PF19291"/>
    </source>
</evidence>
<evidence type="ECO:0000313" key="4">
    <source>
        <dbReference type="Proteomes" id="UP000241769"/>
    </source>
</evidence>
<dbReference type="Pfam" id="PF19291">
    <property type="entry name" value="TREH_N"/>
    <property type="match status" value="1"/>
</dbReference>
<dbReference type="InterPro" id="IPR008928">
    <property type="entry name" value="6-hairpin_glycosidase_sf"/>
</dbReference>
<reference evidence="3 4" key="1">
    <citation type="journal article" date="2018" name="Genome Biol. Evol.">
        <title>Multiple Roots of Fruiting Body Formation in Amoebozoa.</title>
        <authorList>
            <person name="Hillmann F."/>
            <person name="Forbes G."/>
            <person name="Novohradska S."/>
            <person name="Ferling I."/>
            <person name="Riege K."/>
            <person name="Groth M."/>
            <person name="Westermann M."/>
            <person name="Marz M."/>
            <person name="Spaller T."/>
            <person name="Winckler T."/>
            <person name="Schaap P."/>
            <person name="Glockner G."/>
        </authorList>
    </citation>
    <scope>NUCLEOTIDE SEQUENCE [LARGE SCALE GENOMIC DNA]</scope>
    <source>
        <strain evidence="3 4">Jena</strain>
    </source>
</reference>
<organism evidence="3 4">
    <name type="scientific">Planoprotostelium fungivorum</name>
    <dbReference type="NCBI Taxonomy" id="1890364"/>
    <lineage>
        <taxon>Eukaryota</taxon>
        <taxon>Amoebozoa</taxon>
        <taxon>Evosea</taxon>
        <taxon>Variosea</taxon>
        <taxon>Cavosteliida</taxon>
        <taxon>Cavosteliaceae</taxon>
        <taxon>Planoprotostelium</taxon>
    </lineage>
</organism>
<evidence type="ECO:0000313" key="3">
    <source>
        <dbReference type="EMBL" id="PRP82422.1"/>
    </source>
</evidence>
<dbReference type="PANTHER" id="PTHR31616:SF2">
    <property type="entry name" value="GH15-LIKE DOMAIN-CONTAINING PROTEIN"/>
    <property type="match status" value="1"/>
</dbReference>
<accession>A0A2P6NER2</accession>
<dbReference type="Gene3D" id="1.50.10.10">
    <property type="match status" value="1"/>
</dbReference>
<feature type="domain" description="GH15-like" evidence="1">
    <location>
        <begin position="230"/>
        <end position="508"/>
    </location>
</feature>
<dbReference type="InterPro" id="IPR045582">
    <property type="entry name" value="Trehalase-like_N"/>
</dbReference>
<feature type="domain" description="Trehalase-like N-terminal" evidence="2">
    <location>
        <begin position="13"/>
        <end position="140"/>
    </location>
</feature>
<dbReference type="Proteomes" id="UP000241769">
    <property type="component" value="Unassembled WGS sequence"/>
</dbReference>
<dbReference type="InParanoid" id="A0A2P6NER2"/>
<evidence type="ECO:0000259" key="1">
    <source>
        <dbReference type="Pfam" id="PF00723"/>
    </source>
</evidence>
<proteinExistence type="predicted"/>
<comment type="caution">
    <text evidence="3">The sequence shown here is derived from an EMBL/GenBank/DDBJ whole genome shotgun (WGS) entry which is preliminary data.</text>
</comment>
<dbReference type="SUPFAM" id="SSF48208">
    <property type="entry name" value="Six-hairpin glycosidases"/>
    <property type="match status" value="1"/>
</dbReference>
<dbReference type="AlphaFoldDB" id="A0A2P6NER2"/>
<dbReference type="GO" id="GO:0005975">
    <property type="term" value="P:carbohydrate metabolic process"/>
    <property type="evidence" value="ECO:0007669"/>
    <property type="project" value="InterPro"/>
</dbReference>
<dbReference type="PANTHER" id="PTHR31616">
    <property type="entry name" value="TREHALASE"/>
    <property type="match status" value="1"/>
</dbReference>
<keyword evidence="4" id="KW-1185">Reference proteome</keyword>
<gene>
    <name evidence="3" type="ORF">PROFUN_10122</name>
</gene>